<gene>
    <name evidence="2" type="ORF">sscle_03g027830</name>
</gene>
<dbReference type="EMBL" id="CP017816">
    <property type="protein sequence ID" value="APA08013.1"/>
    <property type="molecule type" value="Genomic_DNA"/>
</dbReference>
<feature type="transmembrane region" description="Helical" evidence="1">
    <location>
        <begin position="169"/>
        <end position="190"/>
    </location>
</feature>
<protein>
    <recommendedName>
        <fullName evidence="4">Mid2 domain-containing protein</fullName>
    </recommendedName>
</protein>
<organism evidence="2 3">
    <name type="scientific">Sclerotinia sclerotiorum (strain ATCC 18683 / 1980 / Ss-1)</name>
    <name type="common">White mold</name>
    <name type="synonym">Whetzelinia sclerotiorum</name>
    <dbReference type="NCBI Taxonomy" id="665079"/>
    <lineage>
        <taxon>Eukaryota</taxon>
        <taxon>Fungi</taxon>
        <taxon>Dikarya</taxon>
        <taxon>Ascomycota</taxon>
        <taxon>Pezizomycotina</taxon>
        <taxon>Leotiomycetes</taxon>
        <taxon>Helotiales</taxon>
        <taxon>Sclerotiniaceae</taxon>
        <taxon>Sclerotinia</taxon>
    </lineage>
</organism>
<keyword evidence="1" id="KW-1133">Transmembrane helix</keyword>
<dbReference type="Proteomes" id="UP000177798">
    <property type="component" value="Chromosome 3"/>
</dbReference>
<proteinExistence type="predicted"/>
<dbReference type="AlphaFoldDB" id="A0A1D9Q0E5"/>
<dbReference type="VEuPathDB" id="FungiDB:sscle_03g027830"/>
<evidence type="ECO:0000313" key="2">
    <source>
        <dbReference type="EMBL" id="APA08013.1"/>
    </source>
</evidence>
<keyword evidence="1" id="KW-0472">Membrane</keyword>
<evidence type="ECO:0000313" key="3">
    <source>
        <dbReference type="Proteomes" id="UP000177798"/>
    </source>
</evidence>
<evidence type="ECO:0000256" key="1">
    <source>
        <dbReference type="SAM" id="Phobius"/>
    </source>
</evidence>
<name>A0A1D9Q0E5_SCLS1</name>
<sequence>MAAISARSKLIARDHLVNSFINPLPQKDTFIQDYSDNLDLKEGSTIDLVWISNYTSIVLSISQVLKCLGGELGCNSNSTLLQSIPKSPNMTSWTIDSSPYNLTESNIFYFSIHNGNTRNNIAAFTSRYFNISTSNDIPAVTDTAPSLSAKRHEVADPVSTIDLPVGAEIGIGLGIGVVSFVVVLAIALIFRHIRRSRCRRHAAKNPRISIVNAGDNLRIRRESWVQALQNTFYKEHRDDSSQYRWDSPDDVMPRYDSPDLREERGVFDEVRLENSEEYIDSQNNQYINRNSDIHLSPGEGVASPFINVSCGSWSNSLDNSLADIFQVLGVASSNYQQYQNCSVAQTNSQPRPSQYSRHQLERYIPRKTSIKLQRPMPTYAPWHQHELIHRSNSIWSIQ</sequence>
<evidence type="ECO:0008006" key="4">
    <source>
        <dbReference type="Google" id="ProtNLM"/>
    </source>
</evidence>
<keyword evidence="1" id="KW-0812">Transmembrane</keyword>
<dbReference type="OrthoDB" id="3561116at2759"/>
<accession>A0A1D9Q0E5</accession>
<reference evidence="3" key="1">
    <citation type="journal article" date="2017" name="Genome Biol. Evol.">
        <title>The complete genome sequence of the phytopathogenic fungus Sclerotinia sclerotiorum reveals insights into the genome architecture of broad host range pathogens.</title>
        <authorList>
            <person name="Derbyshire M."/>
            <person name="Denton-Giles M."/>
            <person name="Hegedus D."/>
            <person name="Seifbarghy S."/>
            <person name="Rollins J."/>
            <person name="van Kan J."/>
            <person name="Seidl M.F."/>
            <person name="Faino L."/>
            <person name="Mbengue M."/>
            <person name="Navaud O."/>
            <person name="Raffaele S."/>
            <person name="Hammond-Kosack K."/>
            <person name="Heard S."/>
            <person name="Oliver R."/>
        </authorList>
    </citation>
    <scope>NUCLEOTIDE SEQUENCE [LARGE SCALE GENOMIC DNA]</scope>
    <source>
        <strain evidence="3">ATCC 18683 / 1980 / Ss-1</strain>
    </source>
</reference>